<keyword evidence="5" id="KW-1185">Reference proteome</keyword>
<dbReference type="Pfam" id="PF07905">
    <property type="entry name" value="PucR"/>
    <property type="match status" value="1"/>
</dbReference>
<dbReference type="Pfam" id="PF13556">
    <property type="entry name" value="HTH_30"/>
    <property type="match status" value="1"/>
</dbReference>
<evidence type="ECO:0000259" key="1">
    <source>
        <dbReference type="Pfam" id="PF07905"/>
    </source>
</evidence>
<dbReference type="SUPFAM" id="SSF46689">
    <property type="entry name" value="Homeodomain-like"/>
    <property type="match status" value="1"/>
</dbReference>
<accession>A0A2A7N306</accession>
<evidence type="ECO:0000313" key="5">
    <source>
        <dbReference type="Proteomes" id="UP000220914"/>
    </source>
</evidence>
<dbReference type="InterPro" id="IPR009057">
    <property type="entry name" value="Homeodomain-like_sf"/>
</dbReference>
<dbReference type="EMBL" id="PDCP01000021">
    <property type="protein sequence ID" value="PEG38220.1"/>
    <property type="molecule type" value="Genomic_DNA"/>
</dbReference>
<evidence type="ECO:0000313" key="4">
    <source>
        <dbReference type="EMBL" id="PEG38220.1"/>
    </source>
</evidence>
<comment type="caution">
    <text evidence="4">The sequence shown here is derived from an EMBL/GenBank/DDBJ whole genome shotgun (WGS) entry which is preliminary data.</text>
</comment>
<organism evidence="4 5">
    <name type="scientific">Mycolicibacterium agri</name>
    <name type="common">Mycobacterium agri</name>
    <dbReference type="NCBI Taxonomy" id="36811"/>
    <lineage>
        <taxon>Bacteria</taxon>
        <taxon>Bacillati</taxon>
        <taxon>Actinomycetota</taxon>
        <taxon>Actinomycetes</taxon>
        <taxon>Mycobacteriales</taxon>
        <taxon>Mycobacteriaceae</taxon>
        <taxon>Mycolicibacterium</taxon>
    </lineage>
</organism>
<dbReference type="OrthoDB" id="2973014at2"/>
<sequence length="498" mass="53735">MALILRHVLEHPLLRPARPSVLSGHDHLDHAVRWVHTADLYDIAPLLRGDELLLTNGVGLVGVDETARRLYVRRLAESGVAALCFEVGRTFANVPDEMVDEAVAVGLPIVELQPVLRFTEVAEAVNSEVIDRSVARLRHADEISRALSEALARGASLEELIDHVASALGTWARLSDYAGRVVVAAGRTEPRDDEPTSEAPVLVEGTAWGRLTVGTAGIPVGLVEAVMDRAPTVLGLCLIREQKDVSAGLRAQQVLLHHLVANEPTDLRTLESRLLAAGVATSDHQYACIAVDPTRVESGARIVDAIVGSVGYGVFGLVDGVLCGLLARPDEAVEPNLAHSVRHTALAELWPQSRLCAAVSRTVRDAAELPQAMADTRATLSLGQDLRMTQPVISVQALALERLLTAHGNHDATRQFVEDQIGVLVKADSTKHSQLLHTLEVLAACGGSKAEAAKRLHVRRQSLYYRLNQIAKMLDVDMDDPKQLMTLAVAITASRLVR</sequence>
<evidence type="ECO:0008006" key="7">
    <source>
        <dbReference type="Google" id="ProtNLM"/>
    </source>
</evidence>
<dbReference type="InterPro" id="IPR042070">
    <property type="entry name" value="PucR_C-HTH_sf"/>
</dbReference>
<evidence type="ECO:0000313" key="3">
    <source>
        <dbReference type="EMBL" id="GFG49313.1"/>
    </source>
</evidence>
<protein>
    <recommendedName>
        <fullName evidence="7">PucR family transcriptional regulator</fullName>
    </recommendedName>
</protein>
<evidence type="ECO:0000313" key="6">
    <source>
        <dbReference type="Proteomes" id="UP000465302"/>
    </source>
</evidence>
<evidence type="ECO:0000259" key="2">
    <source>
        <dbReference type="Pfam" id="PF13556"/>
    </source>
</evidence>
<dbReference type="InterPro" id="IPR012914">
    <property type="entry name" value="PucR_dom"/>
</dbReference>
<reference evidence="3" key="3">
    <citation type="submission" date="2020-02" db="EMBL/GenBank/DDBJ databases">
        <authorList>
            <person name="Matsumoto Y."/>
            <person name="Motooka D."/>
            <person name="Nakamura S."/>
        </authorList>
    </citation>
    <scope>NUCLEOTIDE SEQUENCE</scope>
    <source>
        <strain evidence="3">JCM 6377</strain>
    </source>
</reference>
<reference evidence="3 6" key="2">
    <citation type="journal article" date="2019" name="Emerg. Microbes Infect.">
        <title>Comprehensive subspecies identification of 175 nontuberculous mycobacteria species based on 7547 genomic profiles.</title>
        <authorList>
            <person name="Matsumoto Y."/>
            <person name="Kinjo T."/>
            <person name="Motooka D."/>
            <person name="Nabeya D."/>
            <person name="Jung N."/>
            <person name="Uechi K."/>
            <person name="Horii T."/>
            <person name="Iida T."/>
            <person name="Fujita J."/>
            <person name="Nakamura S."/>
        </authorList>
    </citation>
    <scope>NUCLEOTIDE SEQUENCE [LARGE SCALE GENOMIC DNA]</scope>
    <source>
        <strain evidence="3 6">JCM 6377</strain>
    </source>
</reference>
<dbReference type="AlphaFoldDB" id="A0A2A7N306"/>
<dbReference type="InterPro" id="IPR051448">
    <property type="entry name" value="CdaR-like_regulators"/>
</dbReference>
<gene>
    <name evidence="4" type="ORF">CQY20_13625</name>
    <name evidence="3" type="ORF">MAGR_07540</name>
</gene>
<dbReference type="InterPro" id="IPR025736">
    <property type="entry name" value="PucR_C-HTH_dom"/>
</dbReference>
<name>A0A2A7N306_MYCAG</name>
<dbReference type="PANTHER" id="PTHR33744:SF1">
    <property type="entry name" value="DNA-BINDING TRANSCRIPTIONAL ACTIVATOR ADER"/>
    <property type="match status" value="1"/>
</dbReference>
<dbReference type="EMBL" id="BLKS01000001">
    <property type="protein sequence ID" value="GFG49313.1"/>
    <property type="molecule type" value="Genomic_DNA"/>
</dbReference>
<proteinExistence type="predicted"/>
<dbReference type="Proteomes" id="UP000465302">
    <property type="component" value="Unassembled WGS sequence"/>
</dbReference>
<dbReference type="Gene3D" id="1.10.10.2840">
    <property type="entry name" value="PucR C-terminal helix-turn-helix domain"/>
    <property type="match status" value="1"/>
</dbReference>
<dbReference type="PANTHER" id="PTHR33744">
    <property type="entry name" value="CARBOHYDRATE DIACID REGULATOR"/>
    <property type="match status" value="1"/>
</dbReference>
<reference evidence="4 5" key="1">
    <citation type="submission" date="2017-10" db="EMBL/GenBank/DDBJ databases">
        <title>The new phylogeny of genus Mycobacterium.</title>
        <authorList>
            <person name="Tortoli E."/>
            <person name="Trovato A."/>
            <person name="Cirillo D.M."/>
        </authorList>
    </citation>
    <scope>NUCLEOTIDE SEQUENCE [LARGE SCALE GENOMIC DNA]</scope>
    <source>
        <strain evidence="4 5">CCUG37673</strain>
    </source>
</reference>
<feature type="domain" description="PucR C-terminal helix-turn-helix" evidence="2">
    <location>
        <begin position="435"/>
        <end position="492"/>
    </location>
</feature>
<feature type="domain" description="Purine catabolism PurC-like" evidence="1">
    <location>
        <begin position="8"/>
        <end position="128"/>
    </location>
</feature>
<dbReference type="RefSeq" id="WP_097940621.1">
    <property type="nucleotide sequence ID" value="NZ_BLKS01000001.1"/>
</dbReference>
<dbReference type="Proteomes" id="UP000220914">
    <property type="component" value="Unassembled WGS sequence"/>
</dbReference>